<accession>A0A251VD53</accession>
<organism evidence="1 2">
    <name type="scientific">Helianthus annuus</name>
    <name type="common">Common sunflower</name>
    <dbReference type="NCBI Taxonomy" id="4232"/>
    <lineage>
        <taxon>Eukaryota</taxon>
        <taxon>Viridiplantae</taxon>
        <taxon>Streptophyta</taxon>
        <taxon>Embryophyta</taxon>
        <taxon>Tracheophyta</taxon>
        <taxon>Spermatophyta</taxon>
        <taxon>Magnoliopsida</taxon>
        <taxon>eudicotyledons</taxon>
        <taxon>Gunneridae</taxon>
        <taxon>Pentapetalae</taxon>
        <taxon>asterids</taxon>
        <taxon>campanulids</taxon>
        <taxon>Asterales</taxon>
        <taxon>Asteraceae</taxon>
        <taxon>Asteroideae</taxon>
        <taxon>Heliantheae alliance</taxon>
        <taxon>Heliantheae</taxon>
        <taxon>Helianthus</taxon>
    </lineage>
</organism>
<dbReference type="AlphaFoldDB" id="A0A251VD53"/>
<gene>
    <name evidence="1" type="ORF">HannXRQ_Chr03g0088231</name>
</gene>
<dbReference type="SUPFAM" id="SSF51735">
    <property type="entry name" value="NAD(P)-binding Rossmann-fold domains"/>
    <property type="match status" value="1"/>
</dbReference>
<dbReference type="InterPro" id="IPR036291">
    <property type="entry name" value="NAD(P)-bd_dom_sf"/>
</dbReference>
<name>A0A251VD53_HELAN</name>
<proteinExistence type="predicted"/>
<dbReference type="InParanoid" id="A0A251VD53"/>
<dbReference type="EMBL" id="CM007892">
    <property type="protein sequence ID" value="OTG32581.1"/>
    <property type="molecule type" value="Genomic_DNA"/>
</dbReference>
<reference evidence="2" key="1">
    <citation type="journal article" date="2017" name="Nature">
        <title>The sunflower genome provides insights into oil metabolism, flowering and Asterid evolution.</title>
        <authorList>
            <person name="Badouin H."/>
            <person name="Gouzy J."/>
            <person name="Grassa C.J."/>
            <person name="Murat F."/>
            <person name="Staton S.E."/>
            <person name="Cottret L."/>
            <person name="Lelandais-Briere C."/>
            <person name="Owens G.L."/>
            <person name="Carrere S."/>
            <person name="Mayjonade B."/>
            <person name="Legrand L."/>
            <person name="Gill N."/>
            <person name="Kane N.C."/>
            <person name="Bowers J.E."/>
            <person name="Hubner S."/>
            <person name="Bellec A."/>
            <person name="Berard A."/>
            <person name="Berges H."/>
            <person name="Blanchet N."/>
            <person name="Boniface M.C."/>
            <person name="Brunel D."/>
            <person name="Catrice O."/>
            <person name="Chaidir N."/>
            <person name="Claudel C."/>
            <person name="Donnadieu C."/>
            <person name="Faraut T."/>
            <person name="Fievet G."/>
            <person name="Helmstetter N."/>
            <person name="King M."/>
            <person name="Knapp S.J."/>
            <person name="Lai Z."/>
            <person name="Le Paslier M.C."/>
            <person name="Lippi Y."/>
            <person name="Lorenzon L."/>
            <person name="Mandel J.R."/>
            <person name="Marage G."/>
            <person name="Marchand G."/>
            <person name="Marquand E."/>
            <person name="Bret-Mestries E."/>
            <person name="Morien E."/>
            <person name="Nambeesan S."/>
            <person name="Nguyen T."/>
            <person name="Pegot-Espagnet P."/>
            <person name="Pouilly N."/>
            <person name="Raftis F."/>
            <person name="Sallet E."/>
            <person name="Schiex T."/>
            <person name="Thomas J."/>
            <person name="Vandecasteele C."/>
            <person name="Vares D."/>
            <person name="Vear F."/>
            <person name="Vautrin S."/>
            <person name="Crespi M."/>
            <person name="Mangin B."/>
            <person name="Burke J.M."/>
            <person name="Salse J."/>
            <person name="Munos S."/>
            <person name="Vincourt P."/>
            <person name="Rieseberg L.H."/>
            <person name="Langlade N.B."/>
        </authorList>
    </citation>
    <scope>NUCLEOTIDE SEQUENCE [LARGE SCALE GENOMIC DNA]</scope>
    <source>
        <strain evidence="2">cv. SF193</strain>
    </source>
</reference>
<sequence length="76" mass="8408">MSMCRTCDPLPISSSPQRPCVESWFGIIGRLVARVALKRVDVELVAVNDPFVSVVYTVCKFYYLIASVVESSFGGF</sequence>
<dbReference type="STRING" id="4232.A0A251VD53"/>
<evidence type="ECO:0000313" key="2">
    <source>
        <dbReference type="Proteomes" id="UP000215914"/>
    </source>
</evidence>
<evidence type="ECO:0000313" key="1">
    <source>
        <dbReference type="EMBL" id="OTG32581.1"/>
    </source>
</evidence>
<dbReference type="Proteomes" id="UP000215914">
    <property type="component" value="Chromosome 3"/>
</dbReference>
<keyword evidence="2" id="KW-1185">Reference proteome</keyword>
<dbReference type="Gene3D" id="3.40.50.720">
    <property type="entry name" value="NAD(P)-binding Rossmann-like Domain"/>
    <property type="match status" value="1"/>
</dbReference>
<protein>
    <submittedName>
        <fullName evidence="1">Putative glyceraldehyde/Erythrose phosphate dehydrogenase family</fullName>
    </submittedName>
</protein>